<dbReference type="EMBL" id="BMXV01000001">
    <property type="protein sequence ID" value="GGY60731.1"/>
    <property type="molecule type" value="Genomic_DNA"/>
</dbReference>
<evidence type="ECO:0000313" key="1">
    <source>
        <dbReference type="EMBL" id="GGY60731.1"/>
    </source>
</evidence>
<proteinExistence type="predicted"/>
<gene>
    <name evidence="1" type="ORF">GCM10007071_04310</name>
</gene>
<organism evidence="1 2">
    <name type="scientific">Marinobacter zhanjiangensis</name>
    <dbReference type="NCBI Taxonomy" id="578215"/>
    <lineage>
        <taxon>Bacteria</taxon>
        <taxon>Pseudomonadati</taxon>
        <taxon>Pseudomonadota</taxon>
        <taxon>Gammaproteobacteria</taxon>
        <taxon>Pseudomonadales</taxon>
        <taxon>Marinobacteraceae</taxon>
        <taxon>Marinobacter</taxon>
    </lineage>
</organism>
<protein>
    <submittedName>
        <fullName evidence="1">Uncharacterized protein</fullName>
    </submittedName>
</protein>
<evidence type="ECO:0000313" key="2">
    <source>
        <dbReference type="Proteomes" id="UP000601597"/>
    </source>
</evidence>
<dbReference type="Proteomes" id="UP000601597">
    <property type="component" value="Unassembled WGS sequence"/>
</dbReference>
<keyword evidence="2" id="KW-1185">Reference proteome</keyword>
<dbReference type="RefSeq" id="WP_189572076.1">
    <property type="nucleotide sequence ID" value="NZ_BMXV01000001.1"/>
</dbReference>
<comment type="caution">
    <text evidence="1">The sequence shown here is derived from an EMBL/GenBank/DDBJ whole genome shotgun (WGS) entry which is preliminary data.</text>
</comment>
<sequence length="131" mass="15280">MKKPEFLYHGSRQRMDVLKPSQGVGYGKEDDRYGIYAVSEWALAIPFAIAYRPLAENATFFVDTATLPPRILLKNTDVEWDETGYLYTVRSDLFEQVDSDQWISTDLVEPVSMEEIRPEDYRSWIEYIAEN</sequence>
<name>A0ABQ3AM84_9GAMM</name>
<accession>A0ABQ3AM84</accession>
<reference evidence="2" key="1">
    <citation type="journal article" date="2019" name="Int. J. Syst. Evol. Microbiol.">
        <title>The Global Catalogue of Microorganisms (GCM) 10K type strain sequencing project: providing services to taxonomists for standard genome sequencing and annotation.</title>
        <authorList>
            <consortium name="The Broad Institute Genomics Platform"/>
            <consortium name="The Broad Institute Genome Sequencing Center for Infectious Disease"/>
            <person name="Wu L."/>
            <person name="Ma J."/>
        </authorList>
    </citation>
    <scope>NUCLEOTIDE SEQUENCE [LARGE SCALE GENOMIC DNA]</scope>
    <source>
        <strain evidence="2">KCTC 22280</strain>
    </source>
</reference>